<protein>
    <submittedName>
        <fullName evidence="1">Uncharacterized protein</fullName>
    </submittedName>
</protein>
<dbReference type="EMBL" id="LAZR01002075">
    <property type="protein sequence ID" value="KKN34936.1"/>
    <property type="molecule type" value="Genomic_DNA"/>
</dbReference>
<sequence length="78" mass="8855">MNEKSEIRMKGFIDKISKDELTSVFIAIVSISPNDQDLQREIFSSMGGYAQSLLLVAMLEMVLTGAENKRRREMEENA</sequence>
<evidence type="ECO:0000313" key="1">
    <source>
        <dbReference type="EMBL" id="KKN34936.1"/>
    </source>
</evidence>
<dbReference type="AlphaFoldDB" id="A0A0F9SD62"/>
<proteinExistence type="predicted"/>
<comment type="caution">
    <text evidence="1">The sequence shown here is derived from an EMBL/GenBank/DDBJ whole genome shotgun (WGS) entry which is preliminary data.</text>
</comment>
<accession>A0A0F9SD62</accession>
<reference evidence="1" key="1">
    <citation type="journal article" date="2015" name="Nature">
        <title>Complex archaea that bridge the gap between prokaryotes and eukaryotes.</title>
        <authorList>
            <person name="Spang A."/>
            <person name="Saw J.H."/>
            <person name="Jorgensen S.L."/>
            <person name="Zaremba-Niedzwiedzka K."/>
            <person name="Martijn J."/>
            <person name="Lind A.E."/>
            <person name="van Eijk R."/>
            <person name="Schleper C."/>
            <person name="Guy L."/>
            <person name="Ettema T.J."/>
        </authorList>
    </citation>
    <scope>NUCLEOTIDE SEQUENCE</scope>
</reference>
<name>A0A0F9SD62_9ZZZZ</name>
<organism evidence="1">
    <name type="scientific">marine sediment metagenome</name>
    <dbReference type="NCBI Taxonomy" id="412755"/>
    <lineage>
        <taxon>unclassified sequences</taxon>
        <taxon>metagenomes</taxon>
        <taxon>ecological metagenomes</taxon>
    </lineage>
</organism>
<gene>
    <name evidence="1" type="ORF">LCGC14_0788770</name>
</gene>